<dbReference type="InterPro" id="IPR036322">
    <property type="entry name" value="WD40_repeat_dom_sf"/>
</dbReference>
<dbReference type="Gene3D" id="2.130.10.10">
    <property type="entry name" value="YVTN repeat-like/Quinoprotein amine dehydrogenase"/>
    <property type="match status" value="3"/>
</dbReference>
<dbReference type="Proteomes" id="UP000675881">
    <property type="component" value="Chromosome 10"/>
</dbReference>
<dbReference type="PROSITE" id="PS50294">
    <property type="entry name" value="WD_REPEATS_REGION"/>
    <property type="match status" value="6"/>
</dbReference>
<dbReference type="Pfam" id="PF00400">
    <property type="entry name" value="WD40"/>
    <property type="match status" value="7"/>
</dbReference>
<dbReference type="AlphaFoldDB" id="A0A7R8CE70"/>
<evidence type="ECO:0000313" key="5">
    <source>
        <dbReference type="Proteomes" id="UP000675881"/>
    </source>
</evidence>
<reference evidence="4" key="1">
    <citation type="submission" date="2021-02" db="EMBL/GenBank/DDBJ databases">
        <authorList>
            <person name="Bekaert M."/>
        </authorList>
    </citation>
    <scope>NUCLEOTIDE SEQUENCE</scope>
    <source>
        <strain evidence="4">IoA-00</strain>
    </source>
</reference>
<evidence type="ECO:0000256" key="2">
    <source>
        <dbReference type="ARBA" id="ARBA00022737"/>
    </source>
</evidence>
<dbReference type="SUPFAM" id="SSF81383">
    <property type="entry name" value="F-box domain"/>
    <property type="match status" value="1"/>
</dbReference>
<keyword evidence="3" id="KW-0833">Ubl conjugation pathway</keyword>
<dbReference type="PANTHER" id="PTHR19872:SF9">
    <property type="entry name" value="UBIQUITIN-BINDING SDF UBIQUITIN LIGASE COMPLEX SUBUNIT"/>
    <property type="match status" value="1"/>
</dbReference>
<evidence type="ECO:0000256" key="3">
    <source>
        <dbReference type="ARBA" id="ARBA00022786"/>
    </source>
</evidence>
<dbReference type="SMART" id="SM00256">
    <property type="entry name" value="FBOX"/>
    <property type="match status" value="1"/>
</dbReference>
<dbReference type="InterPro" id="IPR001810">
    <property type="entry name" value="F-box_dom"/>
</dbReference>
<dbReference type="PROSITE" id="PS50082">
    <property type="entry name" value="WD_REPEATS_2"/>
    <property type="match status" value="7"/>
</dbReference>
<keyword evidence="5" id="KW-1185">Reference proteome</keyword>
<dbReference type="PROSITE" id="PS00678">
    <property type="entry name" value="WD_REPEATS_1"/>
    <property type="match status" value="4"/>
</dbReference>
<dbReference type="InterPro" id="IPR051075">
    <property type="entry name" value="SCF_subunit_WD-repeat"/>
</dbReference>
<dbReference type="OrthoDB" id="19711at2759"/>
<evidence type="ECO:0000313" key="4">
    <source>
        <dbReference type="EMBL" id="CAF2792772.1"/>
    </source>
</evidence>
<dbReference type="PANTHER" id="PTHR19872">
    <property type="entry name" value="UBIQUITIN LIGASE SPECIFICITY FACTOR/HREP PROTEIN"/>
    <property type="match status" value="1"/>
</dbReference>
<accession>A0A7R8CE70</accession>
<dbReference type="PRINTS" id="PR00320">
    <property type="entry name" value="GPROTEINBRPT"/>
</dbReference>
<proteinExistence type="predicted"/>
<organism evidence="4 5">
    <name type="scientific">Lepeophtheirus salmonis</name>
    <name type="common">Salmon louse</name>
    <name type="synonym">Caligus salmonis</name>
    <dbReference type="NCBI Taxonomy" id="72036"/>
    <lineage>
        <taxon>Eukaryota</taxon>
        <taxon>Metazoa</taxon>
        <taxon>Ecdysozoa</taxon>
        <taxon>Arthropoda</taxon>
        <taxon>Crustacea</taxon>
        <taxon>Multicrustacea</taxon>
        <taxon>Hexanauplia</taxon>
        <taxon>Copepoda</taxon>
        <taxon>Siphonostomatoida</taxon>
        <taxon>Caligidae</taxon>
        <taxon>Lepeophtheirus</taxon>
    </lineage>
</organism>
<keyword evidence="1" id="KW-0853">WD repeat</keyword>
<gene>
    <name evidence="4" type="ORF">LSAA_2657</name>
</gene>
<sequence length="497" mass="56601">MEKDHAMKRIKEQQVVTVNRRRQFMRKKSKCDKGRSNGPDLNGEIMSPGEFKIRLDALCSWVEDCNEYQKDAILRTLFPHLGASQLHWLSLQCPDLHAQCPSGCNDFIQKLPIHCAYKILSYLDPSSLTASAQVCKYWRDLSNADWLWHRLCFIQKWRLSSFGSRDQITRLRQRSNTGDMLINWKHVFRERFKLRRSWLSGQCHVRTFEGHTGGISCIQLDRNRIVSGSHDKTIRVWNIKTNSPWSVMTLSGHSGEVRCLYLEGNRLVSGSADSTIKVWDLDIQSEWSSIACKVTMVGHLDKVRAVTMNRNKDLVISGSYDQTVKIWCLKTGSCKRTLRGHEGPVLCVHWAGFTLLSGSADKTIKQWSVETGECIRTLTGHGDAVTCISLETDRIVTGSLDRTIKLWDSKTGKCVSTLDWMSSEGHTGVIRCLQADNWRIVSAADDKTIKVWSLETGRRLVTLKSHTDGVTCLQFNDFCIVSGSYDKTVKLWDFTVC</sequence>
<dbReference type="InterPro" id="IPR019775">
    <property type="entry name" value="WD40_repeat_CS"/>
</dbReference>
<dbReference type="Pfam" id="PF12937">
    <property type="entry name" value="F-box-like"/>
    <property type="match status" value="1"/>
</dbReference>
<dbReference type="InterPro" id="IPR020472">
    <property type="entry name" value="WD40_PAC1"/>
</dbReference>
<dbReference type="EMBL" id="HG994589">
    <property type="protein sequence ID" value="CAF2792772.1"/>
    <property type="molecule type" value="Genomic_DNA"/>
</dbReference>
<name>A0A7R8CE70_LEPSM</name>
<dbReference type="CDD" id="cd00200">
    <property type="entry name" value="WD40"/>
    <property type="match status" value="1"/>
</dbReference>
<dbReference type="InterPro" id="IPR015943">
    <property type="entry name" value="WD40/YVTN_repeat-like_dom_sf"/>
</dbReference>
<dbReference type="Gene3D" id="1.20.1280.50">
    <property type="match status" value="1"/>
</dbReference>
<dbReference type="InterPro" id="IPR001680">
    <property type="entry name" value="WD40_rpt"/>
</dbReference>
<dbReference type="SMART" id="SM00320">
    <property type="entry name" value="WD40"/>
    <property type="match status" value="7"/>
</dbReference>
<dbReference type="InterPro" id="IPR036047">
    <property type="entry name" value="F-box-like_dom_sf"/>
</dbReference>
<protein>
    <submittedName>
        <fullName evidence="4">FBXW7</fullName>
    </submittedName>
</protein>
<dbReference type="PROSITE" id="PS50181">
    <property type="entry name" value="FBOX"/>
    <property type="match status" value="1"/>
</dbReference>
<keyword evidence="2" id="KW-0677">Repeat</keyword>
<dbReference type="SUPFAM" id="SSF50978">
    <property type="entry name" value="WD40 repeat-like"/>
    <property type="match status" value="1"/>
</dbReference>
<evidence type="ECO:0000256" key="1">
    <source>
        <dbReference type="ARBA" id="ARBA00022574"/>
    </source>
</evidence>
<dbReference type="FunFam" id="2.130.10.10:FF:001203">
    <property type="entry name" value="F-box/WD repeat-containing protein 1A"/>
    <property type="match status" value="2"/>
</dbReference>